<gene>
    <name evidence="8" type="ORF">EWV54_02555</name>
</gene>
<evidence type="ECO:0000256" key="4">
    <source>
        <dbReference type="ARBA" id="ARBA00023125"/>
    </source>
</evidence>
<comment type="caution">
    <text evidence="8">The sequence shown here is derived from an EMBL/GenBank/DDBJ whole genome shotgun (WGS) entry which is preliminary data.</text>
</comment>
<dbReference type="SUPFAM" id="SSF88946">
    <property type="entry name" value="Sigma2 domain of RNA polymerase sigma factors"/>
    <property type="match status" value="1"/>
</dbReference>
<reference evidence="8 9" key="1">
    <citation type="submission" date="2019-01" db="EMBL/GenBank/DDBJ databases">
        <title>Coherence of Microcystis species and biogeography revealed through population genomics.</title>
        <authorList>
            <person name="Perez-Carrascal O.M."/>
            <person name="Terrat Y."/>
            <person name="Giani A."/>
            <person name="Fortin N."/>
            <person name="Tromas N."/>
            <person name="Shapiro B.J."/>
        </authorList>
    </citation>
    <scope>NUCLEOTIDE SEQUENCE [LARGE SCALE GENOMIC DNA]</scope>
    <source>
        <strain evidence="8">Mn_MB_F_20050700_S1D</strain>
    </source>
</reference>
<dbReference type="InterPro" id="IPR039425">
    <property type="entry name" value="RNA_pol_sigma-70-like"/>
</dbReference>
<dbReference type="GO" id="GO:0006352">
    <property type="term" value="P:DNA-templated transcription initiation"/>
    <property type="evidence" value="ECO:0007669"/>
    <property type="project" value="InterPro"/>
</dbReference>
<dbReference type="Pfam" id="PF04542">
    <property type="entry name" value="Sigma70_r2"/>
    <property type="match status" value="1"/>
</dbReference>
<dbReference type="Gene3D" id="1.10.1740.10">
    <property type="match status" value="1"/>
</dbReference>
<evidence type="ECO:0000256" key="5">
    <source>
        <dbReference type="ARBA" id="ARBA00023163"/>
    </source>
</evidence>
<dbReference type="InterPro" id="IPR014284">
    <property type="entry name" value="RNA_pol_sigma-70_dom"/>
</dbReference>
<evidence type="ECO:0000256" key="1">
    <source>
        <dbReference type="ARBA" id="ARBA00010641"/>
    </source>
</evidence>
<dbReference type="SUPFAM" id="SSF88659">
    <property type="entry name" value="Sigma3 and sigma4 domains of RNA polymerase sigma factors"/>
    <property type="match status" value="1"/>
</dbReference>
<feature type="domain" description="RNA polymerase sigma factor 70 region 4 type 2" evidence="7">
    <location>
        <begin position="150"/>
        <end position="200"/>
    </location>
</feature>
<keyword evidence="5" id="KW-0804">Transcription</keyword>
<dbReference type="InterPro" id="IPR007627">
    <property type="entry name" value="RNA_pol_sigma70_r2"/>
</dbReference>
<protein>
    <submittedName>
        <fullName evidence="8">Sigma-70 family RNA polymerase sigma factor</fullName>
    </submittedName>
</protein>
<accession>A0A552JA20</accession>
<dbReference type="AlphaFoldDB" id="A0A552JA20"/>
<dbReference type="GO" id="GO:0003677">
    <property type="term" value="F:DNA binding"/>
    <property type="evidence" value="ECO:0007669"/>
    <property type="project" value="UniProtKB-KW"/>
</dbReference>
<evidence type="ECO:0000259" key="7">
    <source>
        <dbReference type="Pfam" id="PF08281"/>
    </source>
</evidence>
<proteinExistence type="inferred from homology"/>
<evidence type="ECO:0000256" key="2">
    <source>
        <dbReference type="ARBA" id="ARBA00023015"/>
    </source>
</evidence>
<comment type="similarity">
    <text evidence="1">Belongs to the sigma-70 factor family. ECF subfamily.</text>
</comment>
<sequence length="282" mass="33410">MVIKSKYLLSISLDREIDNFFGESSQFKTVNHDKYEDFWRVWQSEQDYFYKLCLKWMGNNSHDAEDVIHESMIHAWNKWQKSANEIRNLKGWLRRIIYNFCIDIIRKRKREAETIDNIDELKLSDSAVFISQSYISNSETNILERETHIYIEHLIQSLPKKLSQPFILFCRHDNSYGEVAKKLAISESNARKLIQSAKKILKDELEKYWSGECTNFTSTDPFTILEKDVYLEENFESNQTVMSQWESSRPIASKSEKISHEITAICLEKPLHHWCISPYFLG</sequence>
<dbReference type="InterPro" id="IPR013249">
    <property type="entry name" value="RNA_pol_sigma70_r4_t2"/>
</dbReference>
<evidence type="ECO:0000313" key="8">
    <source>
        <dbReference type="EMBL" id="TRU92633.1"/>
    </source>
</evidence>
<keyword evidence="2" id="KW-0805">Transcription regulation</keyword>
<dbReference type="EMBL" id="SFAV01000028">
    <property type="protein sequence ID" value="TRU92633.1"/>
    <property type="molecule type" value="Genomic_DNA"/>
</dbReference>
<dbReference type="PANTHER" id="PTHR43133:SF8">
    <property type="entry name" value="RNA POLYMERASE SIGMA FACTOR HI_1459-RELATED"/>
    <property type="match status" value="1"/>
</dbReference>
<feature type="domain" description="RNA polymerase sigma-70 region 2" evidence="6">
    <location>
        <begin position="46"/>
        <end position="110"/>
    </location>
</feature>
<evidence type="ECO:0000259" key="6">
    <source>
        <dbReference type="Pfam" id="PF04542"/>
    </source>
</evidence>
<dbReference type="Pfam" id="PF08281">
    <property type="entry name" value="Sigma70_r4_2"/>
    <property type="match status" value="1"/>
</dbReference>
<dbReference type="Proteomes" id="UP000319191">
    <property type="component" value="Unassembled WGS sequence"/>
</dbReference>
<keyword evidence="3" id="KW-0731">Sigma factor</keyword>
<dbReference type="InterPro" id="IPR036388">
    <property type="entry name" value="WH-like_DNA-bd_sf"/>
</dbReference>
<dbReference type="PANTHER" id="PTHR43133">
    <property type="entry name" value="RNA POLYMERASE ECF-TYPE SIGMA FACTO"/>
    <property type="match status" value="1"/>
</dbReference>
<keyword evidence="4" id="KW-0238">DNA-binding</keyword>
<name>A0A552JA20_9CHRO</name>
<organism evidence="8 9">
    <name type="scientific">Microcystis novacekii Mn_MB_F_20050700_S1D</name>
    <dbReference type="NCBI Taxonomy" id="2486266"/>
    <lineage>
        <taxon>Bacteria</taxon>
        <taxon>Bacillati</taxon>
        <taxon>Cyanobacteriota</taxon>
        <taxon>Cyanophyceae</taxon>
        <taxon>Oscillatoriophycideae</taxon>
        <taxon>Chroococcales</taxon>
        <taxon>Microcystaceae</taxon>
        <taxon>Microcystis</taxon>
    </lineage>
</organism>
<dbReference type="GO" id="GO:0016987">
    <property type="term" value="F:sigma factor activity"/>
    <property type="evidence" value="ECO:0007669"/>
    <property type="project" value="UniProtKB-KW"/>
</dbReference>
<dbReference type="InterPro" id="IPR013325">
    <property type="entry name" value="RNA_pol_sigma_r2"/>
</dbReference>
<evidence type="ECO:0000256" key="3">
    <source>
        <dbReference type="ARBA" id="ARBA00023082"/>
    </source>
</evidence>
<evidence type="ECO:0000313" key="9">
    <source>
        <dbReference type="Proteomes" id="UP000319191"/>
    </source>
</evidence>
<dbReference type="Gene3D" id="1.10.10.10">
    <property type="entry name" value="Winged helix-like DNA-binding domain superfamily/Winged helix DNA-binding domain"/>
    <property type="match status" value="1"/>
</dbReference>
<dbReference type="NCBIfam" id="TIGR02937">
    <property type="entry name" value="sigma70-ECF"/>
    <property type="match status" value="1"/>
</dbReference>
<dbReference type="InterPro" id="IPR013324">
    <property type="entry name" value="RNA_pol_sigma_r3/r4-like"/>
</dbReference>